<evidence type="ECO:0000256" key="11">
    <source>
        <dbReference type="ARBA" id="ARBA00023201"/>
    </source>
</evidence>
<feature type="transmembrane region" description="Helical" evidence="13">
    <location>
        <begin position="444"/>
        <end position="463"/>
    </location>
</feature>
<keyword evidence="11" id="KW-0739">Sodium transport</keyword>
<evidence type="ECO:0000256" key="4">
    <source>
        <dbReference type="ARBA" id="ARBA00022475"/>
    </source>
</evidence>
<dbReference type="GO" id="GO:0015293">
    <property type="term" value="F:symporter activity"/>
    <property type="evidence" value="ECO:0007669"/>
    <property type="project" value="UniProtKB-KW"/>
</dbReference>
<evidence type="ECO:0000256" key="3">
    <source>
        <dbReference type="ARBA" id="ARBA00022448"/>
    </source>
</evidence>
<comment type="similarity">
    <text evidence="2 12">Belongs to the sodium:solute symporter (SSF) (TC 2.A.21) family.</text>
</comment>
<organism evidence="15">
    <name type="scientific">Ignisphaera aggregans</name>
    <dbReference type="NCBI Taxonomy" id="334771"/>
    <lineage>
        <taxon>Archaea</taxon>
        <taxon>Thermoproteota</taxon>
        <taxon>Thermoprotei</taxon>
        <taxon>Desulfurococcales</taxon>
        <taxon>Desulfurococcaceae</taxon>
        <taxon>Ignisphaera</taxon>
    </lineage>
</organism>
<dbReference type="PANTHER" id="PTHR48086">
    <property type="entry name" value="SODIUM/PROLINE SYMPORTER-RELATED"/>
    <property type="match status" value="1"/>
</dbReference>
<evidence type="ECO:0000256" key="13">
    <source>
        <dbReference type="SAM" id="Phobius"/>
    </source>
</evidence>
<keyword evidence="7 13" id="KW-1133">Transmembrane helix</keyword>
<dbReference type="AlphaFoldDB" id="A0A7C4JJ46"/>
<evidence type="ECO:0000256" key="2">
    <source>
        <dbReference type="ARBA" id="ARBA00006434"/>
    </source>
</evidence>
<keyword evidence="6" id="KW-0769">Symport</keyword>
<evidence type="ECO:0000256" key="7">
    <source>
        <dbReference type="ARBA" id="ARBA00022989"/>
    </source>
</evidence>
<reference evidence="15" key="1">
    <citation type="journal article" date="2020" name="mSystems">
        <title>Genome- and Community-Level Interaction Insights into Carbon Utilization and Element Cycling Functions of Hydrothermarchaeota in Hydrothermal Sediment.</title>
        <authorList>
            <person name="Zhou Z."/>
            <person name="Liu Y."/>
            <person name="Xu W."/>
            <person name="Pan J."/>
            <person name="Luo Z.H."/>
            <person name="Li M."/>
        </authorList>
    </citation>
    <scope>NUCLEOTIDE SEQUENCE [LARGE SCALE GENOMIC DNA]</scope>
    <source>
        <strain evidence="15">SpSt-637</strain>
        <strain evidence="14">SpSt-667</strain>
    </source>
</reference>
<dbReference type="PANTHER" id="PTHR48086:SF3">
    <property type="entry name" value="SODIUM_PROLINE SYMPORTER"/>
    <property type="match status" value="1"/>
</dbReference>
<feature type="transmembrane region" description="Helical" evidence="13">
    <location>
        <begin position="48"/>
        <end position="72"/>
    </location>
</feature>
<comment type="subcellular location">
    <subcellularLocation>
        <location evidence="1">Cell membrane</location>
        <topology evidence="1">Multi-pass membrane protein</topology>
    </subcellularLocation>
</comment>
<evidence type="ECO:0000256" key="6">
    <source>
        <dbReference type="ARBA" id="ARBA00022847"/>
    </source>
</evidence>
<dbReference type="EMBL" id="DTBD01000022">
    <property type="protein sequence ID" value="HGQ64196.1"/>
    <property type="molecule type" value="Genomic_DNA"/>
</dbReference>
<evidence type="ECO:0000313" key="14">
    <source>
        <dbReference type="EMBL" id="HGQ36263.1"/>
    </source>
</evidence>
<protein>
    <recommendedName>
        <fullName evidence="16">Sodium:solute symporter family protein</fullName>
    </recommendedName>
</protein>
<dbReference type="Gene3D" id="1.20.1730.10">
    <property type="entry name" value="Sodium/glucose cotransporter"/>
    <property type="match status" value="1"/>
</dbReference>
<evidence type="ECO:0000256" key="1">
    <source>
        <dbReference type="ARBA" id="ARBA00004651"/>
    </source>
</evidence>
<keyword evidence="8" id="KW-0915">Sodium</keyword>
<proteinExistence type="inferred from homology"/>
<keyword evidence="3" id="KW-0813">Transport</keyword>
<evidence type="ECO:0000256" key="9">
    <source>
        <dbReference type="ARBA" id="ARBA00023065"/>
    </source>
</evidence>
<dbReference type="Pfam" id="PF00474">
    <property type="entry name" value="SSF"/>
    <property type="match status" value="1"/>
</dbReference>
<dbReference type="EMBL" id="DTCK01000039">
    <property type="protein sequence ID" value="HGQ36263.1"/>
    <property type="molecule type" value="Genomic_DNA"/>
</dbReference>
<comment type="caution">
    <text evidence="15">The sequence shown here is derived from an EMBL/GenBank/DDBJ whole genome shotgun (WGS) entry which is preliminary data.</text>
</comment>
<evidence type="ECO:0008006" key="16">
    <source>
        <dbReference type="Google" id="ProtNLM"/>
    </source>
</evidence>
<feature type="transmembrane region" description="Helical" evidence="13">
    <location>
        <begin position="237"/>
        <end position="260"/>
    </location>
</feature>
<keyword evidence="4" id="KW-1003">Cell membrane</keyword>
<dbReference type="InterPro" id="IPR038377">
    <property type="entry name" value="Na/Glc_symporter_sf"/>
</dbReference>
<feature type="transmembrane region" description="Helical" evidence="13">
    <location>
        <begin position="418"/>
        <end position="438"/>
    </location>
</feature>
<feature type="transmembrane region" description="Helical" evidence="13">
    <location>
        <begin position="161"/>
        <end position="181"/>
    </location>
</feature>
<feature type="transmembrane region" description="Helical" evidence="13">
    <location>
        <begin position="317"/>
        <end position="342"/>
    </location>
</feature>
<evidence type="ECO:0000256" key="10">
    <source>
        <dbReference type="ARBA" id="ARBA00023136"/>
    </source>
</evidence>
<keyword evidence="10 13" id="KW-0472">Membrane</keyword>
<feature type="transmembrane region" description="Helical" evidence="13">
    <location>
        <begin position="84"/>
        <end position="104"/>
    </location>
</feature>
<keyword evidence="5 13" id="KW-0812">Transmembrane</keyword>
<gene>
    <name evidence="15" type="ORF">ENU08_03030</name>
    <name evidence="14" type="ORF">ENU41_06270</name>
</gene>
<keyword evidence="9" id="KW-0406">Ion transport</keyword>
<evidence type="ECO:0000313" key="15">
    <source>
        <dbReference type="EMBL" id="HGQ64196.1"/>
    </source>
</evidence>
<dbReference type="GO" id="GO:0006814">
    <property type="term" value="P:sodium ion transport"/>
    <property type="evidence" value="ECO:0007669"/>
    <property type="project" value="UniProtKB-KW"/>
</dbReference>
<evidence type="ECO:0000256" key="12">
    <source>
        <dbReference type="RuleBase" id="RU362091"/>
    </source>
</evidence>
<name>A0A7C4JJ46_9CREN</name>
<feature type="transmembrane region" description="Helical" evidence="13">
    <location>
        <begin position="387"/>
        <end position="411"/>
    </location>
</feature>
<dbReference type="PROSITE" id="PS50283">
    <property type="entry name" value="NA_SOLUT_SYMP_3"/>
    <property type="match status" value="1"/>
</dbReference>
<feature type="transmembrane region" description="Helical" evidence="13">
    <location>
        <begin position="6"/>
        <end position="28"/>
    </location>
</feature>
<dbReference type="InterPro" id="IPR050277">
    <property type="entry name" value="Sodium:Solute_Symporter"/>
</dbReference>
<dbReference type="InterPro" id="IPR001734">
    <property type="entry name" value="Na/solute_symporter"/>
</dbReference>
<sequence>MRRFSMTIPVIIFLALYLIAMLLIGYIAMKRIKSVEDMYVGGKNIGGVLTALSFFTTYFSSVVFVGATALGWRYGLPIVWKDVFVVLIGTLFAFIFLGGRLACLSKTLRFSSVVEFIEKRYRSRIAGLIASVVMFVGLLIYVVSILVGMVRAVEVVADIDYSLALILITIVTAIYTAMGGYVAQVWTQAAQAVFMIVMALTICAASLLKVGGLSMLYQQLKSIDLSLAGWPYRDILPLFSLYLSLGFLGWGNPALLLRFISVRNRISLRTATVVATTLVAIFTLSLNIASAATRLVVSNDVKPDHAFVYLVKFLFPQGFDIVFLIAVISASMSTITALLSVMTQCVKGLIGVRKMPTHRFEVIFYRVTTMVLALISMVLALKPPEMVIALFGTTTSILAGVLTGPVIYGLYSRKVTASAVGITMVISFVLAISISAYGGFKAPWTYYSFIPTIISSLALPPIASKVEIIKQRM</sequence>
<dbReference type="GO" id="GO:0005886">
    <property type="term" value="C:plasma membrane"/>
    <property type="evidence" value="ECO:0007669"/>
    <property type="project" value="UniProtKB-SubCell"/>
</dbReference>
<evidence type="ECO:0000256" key="8">
    <source>
        <dbReference type="ARBA" id="ARBA00023053"/>
    </source>
</evidence>
<feature type="transmembrane region" description="Helical" evidence="13">
    <location>
        <begin position="272"/>
        <end position="297"/>
    </location>
</feature>
<feature type="transmembrane region" description="Helical" evidence="13">
    <location>
        <begin position="125"/>
        <end position="149"/>
    </location>
</feature>
<evidence type="ECO:0000256" key="5">
    <source>
        <dbReference type="ARBA" id="ARBA00022692"/>
    </source>
</evidence>
<accession>A0A7C4JJ46</accession>
<feature type="transmembrane region" description="Helical" evidence="13">
    <location>
        <begin position="193"/>
        <end position="217"/>
    </location>
</feature>
<feature type="transmembrane region" description="Helical" evidence="13">
    <location>
        <begin position="363"/>
        <end position="381"/>
    </location>
</feature>